<evidence type="ECO:0000313" key="2">
    <source>
        <dbReference type="EMBL" id="SIQ05334.1"/>
    </source>
</evidence>
<evidence type="ECO:0000313" key="3">
    <source>
        <dbReference type="Proteomes" id="UP000186235"/>
    </source>
</evidence>
<dbReference type="EMBL" id="FTMI01000002">
    <property type="protein sequence ID" value="SIQ05334.1"/>
    <property type="molecule type" value="Genomic_DNA"/>
</dbReference>
<proteinExistence type="predicted"/>
<dbReference type="Pfam" id="PF19926">
    <property type="entry name" value="DUF6389"/>
    <property type="match status" value="1"/>
</dbReference>
<organism evidence="2 3">
    <name type="scientific">Cellulosimicrobium aquatile</name>
    <dbReference type="NCBI Taxonomy" id="1612203"/>
    <lineage>
        <taxon>Bacteria</taxon>
        <taxon>Bacillati</taxon>
        <taxon>Actinomycetota</taxon>
        <taxon>Actinomycetes</taxon>
        <taxon>Micrococcales</taxon>
        <taxon>Promicromonosporaceae</taxon>
        <taxon>Cellulosimicrobium</taxon>
    </lineage>
</organism>
<gene>
    <name evidence="2" type="ORF">SAMN05518682_0970</name>
</gene>
<protein>
    <submittedName>
        <fullName evidence="2">Uncharacterized protein</fullName>
    </submittedName>
</protein>
<dbReference type="Proteomes" id="UP000186235">
    <property type="component" value="Unassembled WGS sequence"/>
</dbReference>
<dbReference type="AlphaFoldDB" id="A0A1N6PLS5"/>
<evidence type="ECO:0000256" key="1">
    <source>
        <dbReference type="SAM" id="MobiDB-lite"/>
    </source>
</evidence>
<name>A0A1N6PLS5_9MICO</name>
<reference evidence="3" key="1">
    <citation type="submission" date="2017-01" db="EMBL/GenBank/DDBJ databases">
        <authorList>
            <person name="Varghese N."/>
            <person name="Submissions S."/>
        </authorList>
    </citation>
    <scope>NUCLEOTIDE SEQUENCE [LARGE SCALE GENOMIC DNA]</scope>
    <source>
        <strain evidence="3">3bp</strain>
    </source>
</reference>
<accession>A0A1N6PLS5</accession>
<dbReference type="InterPro" id="IPR045661">
    <property type="entry name" value="DUF6389"/>
</dbReference>
<dbReference type="RefSeq" id="WP_076404152.1">
    <property type="nucleotide sequence ID" value="NZ_FTMI01000002.1"/>
</dbReference>
<feature type="region of interest" description="Disordered" evidence="1">
    <location>
        <begin position="130"/>
        <end position="149"/>
    </location>
</feature>
<keyword evidence="3" id="KW-1185">Reference proteome</keyword>
<sequence>MDAATHARLVRAHLDAATPEAVRRLRAVVDALPDRAEEIVVTVFPDQDGEGTFDVVVSLDGPDAAVLDRAIAPHRTLFEVVHGEDGPVPDVPLVAPGREPYDARDVVVDTAADWVVEVWDAAARGRSRVPGVVDGHDGHGTSVPRALAP</sequence>